<sequence length="74" mass="8477">MRWIEREHFHVGENDPTMTASGNQAAHLPNFLQPLQLHSFVQIPGGLFWDDPYNLRAASECKHVNSSEIANIYE</sequence>
<proteinExistence type="predicted"/>
<dbReference type="Proteomes" id="UP000252519">
    <property type="component" value="Unassembled WGS sequence"/>
</dbReference>
<evidence type="ECO:0000313" key="2">
    <source>
        <dbReference type="Proteomes" id="UP000252519"/>
    </source>
</evidence>
<protein>
    <submittedName>
        <fullName evidence="1">Uncharacterized protein</fullName>
    </submittedName>
</protein>
<name>A0A368GCD7_ANCCA</name>
<evidence type="ECO:0000313" key="1">
    <source>
        <dbReference type="EMBL" id="RCN42031.1"/>
    </source>
</evidence>
<comment type="caution">
    <text evidence="1">The sequence shown here is derived from an EMBL/GenBank/DDBJ whole genome shotgun (WGS) entry which is preliminary data.</text>
</comment>
<dbReference type="EMBL" id="JOJR01000213">
    <property type="protein sequence ID" value="RCN42031.1"/>
    <property type="molecule type" value="Genomic_DNA"/>
</dbReference>
<dbReference type="AlphaFoldDB" id="A0A368GCD7"/>
<accession>A0A368GCD7</accession>
<reference evidence="1 2" key="1">
    <citation type="submission" date="2014-10" db="EMBL/GenBank/DDBJ databases">
        <title>Draft genome of the hookworm Ancylostoma caninum.</title>
        <authorList>
            <person name="Mitreva M."/>
        </authorList>
    </citation>
    <scope>NUCLEOTIDE SEQUENCE [LARGE SCALE GENOMIC DNA]</scope>
    <source>
        <strain evidence="1 2">Baltimore</strain>
    </source>
</reference>
<organism evidence="1 2">
    <name type="scientific">Ancylostoma caninum</name>
    <name type="common">Dog hookworm</name>
    <dbReference type="NCBI Taxonomy" id="29170"/>
    <lineage>
        <taxon>Eukaryota</taxon>
        <taxon>Metazoa</taxon>
        <taxon>Ecdysozoa</taxon>
        <taxon>Nematoda</taxon>
        <taxon>Chromadorea</taxon>
        <taxon>Rhabditida</taxon>
        <taxon>Rhabditina</taxon>
        <taxon>Rhabditomorpha</taxon>
        <taxon>Strongyloidea</taxon>
        <taxon>Ancylostomatidae</taxon>
        <taxon>Ancylostomatinae</taxon>
        <taxon>Ancylostoma</taxon>
    </lineage>
</organism>
<keyword evidence="2" id="KW-1185">Reference proteome</keyword>
<gene>
    <name evidence="1" type="ORF">ANCCAN_12022</name>
</gene>